<dbReference type="PRINTS" id="PR01866">
    <property type="entry name" value="APOPREGMCL1"/>
</dbReference>
<evidence type="ECO:0000256" key="3">
    <source>
        <dbReference type="ARBA" id="ARBA00009458"/>
    </source>
</evidence>
<dbReference type="GO" id="GO:0042981">
    <property type="term" value="P:regulation of apoptotic process"/>
    <property type="evidence" value="ECO:0007669"/>
    <property type="project" value="InterPro"/>
</dbReference>
<dbReference type="GO" id="GO:0008630">
    <property type="term" value="P:intrinsic apoptotic signaling pathway in response to DNA damage"/>
    <property type="evidence" value="ECO:0007669"/>
    <property type="project" value="TreeGrafter"/>
</dbReference>
<dbReference type="InterPro" id="IPR046371">
    <property type="entry name" value="Bcl-2_BH1-3"/>
</dbReference>
<dbReference type="GO" id="GO:0001836">
    <property type="term" value="P:release of cytochrome c from mitochondria"/>
    <property type="evidence" value="ECO:0007669"/>
    <property type="project" value="TreeGrafter"/>
</dbReference>
<dbReference type="GO" id="GO:0005741">
    <property type="term" value="C:mitochondrial outer membrane"/>
    <property type="evidence" value="ECO:0007669"/>
    <property type="project" value="TreeGrafter"/>
</dbReference>
<evidence type="ECO:0000256" key="6">
    <source>
        <dbReference type="ARBA" id="ARBA00023242"/>
    </source>
</evidence>
<feature type="transmembrane region" description="Helical" evidence="8">
    <location>
        <begin position="274"/>
        <end position="292"/>
    </location>
</feature>
<evidence type="ECO:0000256" key="5">
    <source>
        <dbReference type="ARBA" id="ARBA00022703"/>
    </source>
</evidence>
<keyword evidence="4" id="KW-0963">Cytoplasm</keyword>
<dbReference type="Pfam" id="PF00452">
    <property type="entry name" value="Bcl-2"/>
    <property type="match status" value="1"/>
</dbReference>
<evidence type="ECO:0000256" key="8">
    <source>
        <dbReference type="SAM" id="Phobius"/>
    </source>
</evidence>
<feature type="domain" description="Bcl-2 Bcl-2 homology region 1-3" evidence="9">
    <location>
        <begin position="155"/>
        <end position="255"/>
    </location>
</feature>
<dbReference type="InterPro" id="IPR036834">
    <property type="entry name" value="Bcl-2-like_sf"/>
</dbReference>
<dbReference type="GO" id="GO:0051400">
    <property type="term" value="F:BH domain binding"/>
    <property type="evidence" value="ECO:0007669"/>
    <property type="project" value="TreeGrafter"/>
</dbReference>
<evidence type="ECO:0000256" key="4">
    <source>
        <dbReference type="ARBA" id="ARBA00022490"/>
    </source>
</evidence>
<comment type="caution">
    <text evidence="10">The sequence shown here is derived from an EMBL/GenBank/DDBJ whole genome shotgun (WGS) entry which is preliminary data.</text>
</comment>
<dbReference type="GO" id="GO:0005634">
    <property type="term" value="C:nucleus"/>
    <property type="evidence" value="ECO:0007669"/>
    <property type="project" value="UniProtKB-SubCell"/>
</dbReference>
<reference evidence="10" key="1">
    <citation type="submission" date="2021-01" db="EMBL/GenBank/DDBJ databases">
        <authorList>
            <person name="Zahm M."/>
            <person name="Roques C."/>
            <person name="Cabau C."/>
            <person name="Klopp C."/>
            <person name="Donnadieu C."/>
            <person name="Jouanno E."/>
            <person name="Lampietro C."/>
            <person name="Louis A."/>
            <person name="Herpin A."/>
            <person name="Echchiki A."/>
            <person name="Berthelot C."/>
            <person name="Parey E."/>
            <person name="Roest-Crollius H."/>
            <person name="Braasch I."/>
            <person name="Postlethwait J."/>
            <person name="Bobe J."/>
            <person name="Montfort J."/>
            <person name="Bouchez O."/>
            <person name="Begum T."/>
            <person name="Mejri S."/>
            <person name="Adams A."/>
            <person name="Chen W.-J."/>
            <person name="Guiguen Y."/>
        </authorList>
    </citation>
    <scope>NUCLEOTIDE SEQUENCE</scope>
    <source>
        <strain evidence="10">YG-15Mar2019-1</strain>
        <tissue evidence="10">Brain</tissue>
    </source>
</reference>
<evidence type="ECO:0000256" key="1">
    <source>
        <dbReference type="ARBA" id="ARBA00004123"/>
    </source>
</evidence>
<dbReference type="GO" id="GO:0097192">
    <property type="term" value="P:extrinsic apoptotic signaling pathway in absence of ligand"/>
    <property type="evidence" value="ECO:0007669"/>
    <property type="project" value="TreeGrafter"/>
</dbReference>
<dbReference type="EMBL" id="JAFDVH010000010">
    <property type="protein sequence ID" value="KAG7469551.1"/>
    <property type="molecule type" value="Genomic_DNA"/>
</dbReference>
<protein>
    <recommendedName>
        <fullName evidence="9">Bcl-2 Bcl-2 homology region 1-3 domain-containing protein</fullName>
    </recommendedName>
</protein>
<keyword evidence="8" id="KW-1133">Transmembrane helix</keyword>
<accession>A0A9D3T4M0</accession>
<dbReference type="SMART" id="SM00337">
    <property type="entry name" value="BCL"/>
    <property type="match status" value="1"/>
</dbReference>
<comment type="similarity">
    <text evidence="3">Belongs to the Bcl-2 family.</text>
</comment>
<dbReference type="Gene3D" id="1.10.437.10">
    <property type="entry name" value="Blc2-like"/>
    <property type="match status" value="1"/>
</dbReference>
<dbReference type="CDD" id="cd06845">
    <property type="entry name" value="Bcl-2_like"/>
    <property type="match status" value="1"/>
</dbReference>
<gene>
    <name evidence="10" type="ORF">MATL_G00130060</name>
</gene>
<dbReference type="PROSITE" id="PS50062">
    <property type="entry name" value="BCL2_FAMILY"/>
    <property type="match status" value="1"/>
</dbReference>
<feature type="region of interest" description="Disordered" evidence="7">
    <location>
        <begin position="89"/>
        <end position="122"/>
    </location>
</feature>
<dbReference type="InterPro" id="IPR013281">
    <property type="entry name" value="Apop_reg_Mc1"/>
</dbReference>
<evidence type="ECO:0000256" key="7">
    <source>
        <dbReference type="SAM" id="MobiDB-lite"/>
    </source>
</evidence>
<dbReference type="PRINTS" id="PR01862">
    <property type="entry name" value="BCL2FAMILY"/>
</dbReference>
<keyword evidence="6" id="KW-0539">Nucleus</keyword>
<dbReference type="SUPFAM" id="SSF56854">
    <property type="entry name" value="Bcl-2 inhibitors of programmed cell death"/>
    <property type="match status" value="1"/>
</dbReference>
<dbReference type="PANTHER" id="PTHR11256">
    <property type="entry name" value="BCL-2 RELATED"/>
    <property type="match status" value="1"/>
</dbReference>
<organism evidence="10 11">
    <name type="scientific">Megalops atlanticus</name>
    <name type="common">Tarpon</name>
    <name type="synonym">Clupea gigantea</name>
    <dbReference type="NCBI Taxonomy" id="7932"/>
    <lineage>
        <taxon>Eukaryota</taxon>
        <taxon>Metazoa</taxon>
        <taxon>Chordata</taxon>
        <taxon>Craniata</taxon>
        <taxon>Vertebrata</taxon>
        <taxon>Euteleostomi</taxon>
        <taxon>Actinopterygii</taxon>
        <taxon>Neopterygii</taxon>
        <taxon>Teleostei</taxon>
        <taxon>Elopiformes</taxon>
        <taxon>Megalopidae</taxon>
        <taxon>Megalops</taxon>
    </lineage>
</organism>
<evidence type="ECO:0000256" key="2">
    <source>
        <dbReference type="ARBA" id="ARBA00004496"/>
    </source>
</evidence>
<keyword evidence="11" id="KW-1185">Reference proteome</keyword>
<dbReference type="PANTHER" id="PTHR11256:SF46">
    <property type="entry name" value="INDUCED MYELOID LEUKEMIA CELL DIFFERENTIATION PROTEIN MCL-1"/>
    <property type="match status" value="1"/>
</dbReference>
<name>A0A9D3T4M0_MEGAT</name>
<comment type="subcellular location">
    <subcellularLocation>
        <location evidence="2">Cytoplasm</location>
    </subcellularLocation>
    <subcellularLocation>
        <location evidence="1">Nucleus</location>
    </subcellularLocation>
</comment>
<keyword evidence="8" id="KW-0812">Transmembrane</keyword>
<dbReference type="OrthoDB" id="8932147at2759"/>
<dbReference type="AlphaFoldDB" id="A0A9D3T4M0"/>
<dbReference type="FunFam" id="1.10.437.10:FF:000017">
    <property type="entry name" value="MCL1, BCL2 family apoptosis regulator"/>
    <property type="match status" value="1"/>
</dbReference>
<dbReference type="Proteomes" id="UP001046870">
    <property type="component" value="Chromosome 10"/>
</dbReference>
<dbReference type="GO" id="GO:0015267">
    <property type="term" value="F:channel activity"/>
    <property type="evidence" value="ECO:0007669"/>
    <property type="project" value="TreeGrafter"/>
</dbReference>
<dbReference type="GO" id="GO:0008053">
    <property type="term" value="P:mitochondrial fusion"/>
    <property type="evidence" value="ECO:0007669"/>
    <property type="project" value="TreeGrafter"/>
</dbReference>
<feature type="compositionally biased region" description="Polar residues" evidence="7">
    <location>
        <begin position="90"/>
        <end position="105"/>
    </location>
</feature>
<evidence type="ECO:0000313" key="11">
    <source>
        <dbReference type="Proteomes" id="UP001046870"/>
    </source>
</evidence>
<evidence type="ECO:0000313" key="10">
    <source>
        <dbReference type="EMBL" id="KAG7469551.1"/>
    </source>
</evidence>
<proteinExistence type="inferred from homology"/>
<evidence type="ECO:0000259" key="9">
    <source>
        <dbReference type="SMART" id="SM00337"/>
    </source>
</evidence>
<keyword evidence="8" id="KW-0472">Membrane</keyword>
<keyword evidence="5" id="KW-0053">Apoptosis</keyword>
<dbReference type="InterPro" id="IPR002475">
    <property type="entry name" value="Bcl2-like"/>
</dbReference>
<dbReference type="InterPro" id="IPR026298">
    <property type="entry name" value="Bcl-2_fam"/>
</dbReference>
<sequence length="293" mass="31971">MSLSTMKRATASVLSIWYPSVQNGVVDNNAFIHCLGSPTGAADPNATTSPKAAADNEVDNGVVEADRYPCATEPEKNVRVMPLVLGNRFPESTNEDGSLPSSPETPSGCGKMPTFPAGPNGQLDQETQELIYGFYRIHTGLSRPGSIRNKALATMKRVVENVIEKHHFAYKGMIQKVCLDQQGDDMSFVTCIAKSIFSDGTTNWGRIASLVAFGAELCRHLKEKGREHCVDLVSQEISSYLLFDQRDWLINNKGWEGFVEFFHVEDPESVVRNTLMAIAGVAGIGAGLAFLIR</sequence>